<dbReference type="Gene3D" id="3.90.20.20">
    <property type="match status" value="1"/>
</dbReference>
<accession>A0A2U8DFE2</accession>
<proteinExistence type="inferred from homology"/>
<dbReference type="GO" id="GO:0000774">
    <property type="term" value="F:adenyl-nucleotide exchange factor activity"/>
    <property type="evidence" value="ECO:0007669"/>
    <property type="project" value="InterPro"/>
</dbReference>
<protein>
    <recommendedName>
        <fullName evidence="4 5">Protein GrpE</fullName>
    </recommendedName>
    <alternativeName>
        <fullName evidence="4">HSP-70 cofactor</fullName>
    </alternativeName>
</protein>
<keyword evidence="3 4" id="KW-0143">Chaperone</keyword>
<dbReference type="SUPFAM" id="SSF58014">
    <property type="entry name" value="Coiled-coil domain of nucleotide exchange factor GrpE"/>
    <property type="match status" value="1"/>
</dbReference>
<evidence type="ECO:0000256" key="1">
    <source>
        <dbReference type="ARBA" id="ARBA00009054"/>
    </source>
</evidence>
<comment type="similarity">
    <text evidence="1 4 6">Belongs to the GrpE family.</text>
</comment>
<evidence type="ECO:0000256" key="6">
    <source>
        <dbReference type="RuleBase" id="RU004478"/>
    </source>
</evidence>
<reference evidence="8 9" key="1">
    <citation type="submission" date="2018-04" db="EMBL/GenBank/DDBJ databases">
        <title>Genome sequence of Buchnera aphidicola from Melaphis sacchari.</title>
        <authorList>
            <person name="Geib S.M."/>
            <person name="Palmer N.A."/>
            <person name="Sattler S.E."/>
            <person name="Sarath G."/>
        </authorList>
    </citation>
    <scope>NUCLEOTIDE SEQUENCE [LARGE SCALE GENOMIC DNA]</scope>
    <source>
        <strain evidence="8 9">LSU</strain>
    </source>
</reference>
<organism evidence="8 9">
    <name type="scientific">Buchnera aphidicola</name>
    <name type="common">Melanaphis sacchari</name>
    <dbReference type="NCBI Taxonomy" id="2173854"/>
    <lineage>
        <taxon>Bacteria</taxon>
        <taxon>Pseudomonadati</taxon>
        <taxon>Pseudomonadota</taxon>
        <taxon>Gammaproteobacteria</taxon>
        <taxon>Enterobacterales</taxon>
        <taxon>Erwiniaceae</taxon>
        <taxon>Buchnera</taxon>
    </lineage>
</organism>
<dbReference type="Gene3D" id="2.30.22.10">
    <property type="entry name" value="Head domain of nucleotide exchange factor GrpE"/>
    <property type="match status" value="1"/>
</dbReference>
<comment type="subcellular location">
    <subcellularLocation>
        <location evidence="4">Cytoplasm</location>
    </subcellularLocation>
</comment>
<evidence type="ECO:0000256" key="2">
    <source>
        <dbReference type="ARBA" id="ARBA00023016"/>
    </source>
</evidence>
<evidence type="ECO:0000256" key="5">
    <source>
        <dbReference type="RuleBase" id="RU000639"/>
    </source>
</evidence>
<feature type="compositionally biased region" description="Basic and acidic residues" evidence="7">
    <location>
        <begin position="7"/>
        <end position="34"/>
    </location>
</feature>
<dbReference type="Pfam" id="PF01025">
    <property type="entry name" value="GrpE"/>
    <property type="match status" value="1"/>
</dbReference>
<dbReference type="RefSeq" id="WP_158341303.1">
    <property type="nucleotide sequence ID" value="NZ_CP029161.1"/>
</dbReference>
<dbReference type="InterPro" id="IPR009012">
    <property type="entry name" value="GrpE_head"/>
</dbReference>
<dbReference type="GO" id="GO:0006457">
    <property type="term" value="P:protein folding"/>
    <property type="evidence" value="ECO:0007669"/>
    <property type="project" value="InterPro"/>
</dbReference>
<dbReference type="OrthoDB" id="9789811at2"/>
<dbReference type="SUPFAM" id="SSF51064">
    <property type="entry name" value="Head domain of nucleotide exchange factor GrpE"/>
    <property type="match status" value="1"/>
</dbReference>
<dbReference type="GO" id="GO:0005829">
    <property type="term" value="C:cytosol"/>
    <property type="evidence" value="ECO:0007669"/>
    <property type="project" value="TreeGrafter"/>
</dbReference>
<feature type="region of interest" description="Disordered" evidence="7">
    <location>
        <begin position="1"/>
        <end position="34"/>
    </location>
</feature>
<evidence type="ECO:0000256" key="7">
    <source>
        <dbReference type="SAM" id="MobiDB-lite"/>
    </source>
</evidence>
<dbReference type="AlphaFoldDB" id="A0A2U8DFE2"/>
<keyword evidence="4" id="KW-0963">Cytoplasm</keyword>
<dbReference type="EMBL" id="CP029161">
    <property type="protein sequence ID" value="AWH90530.1"/>
    <property type="molecule type" value="Genomic_DNA"/>
</dbReference>
<evidence type="ECO:0000256" key="3">
    <source>
        <dbReference type="ARBA" id="ARBA00023186"/>
    </source>
</evidence>
<dbReference type="GO" id="GO:0051087">
    <property type="term" value="F:protein-folding chaperone binding"/>
    <property type="evidence" value="ECO:0007669"/>
    <property type="project" value="InterPro"/>
</dbReference>
<comment type="subunit">
    <text evidence="4">Homodimer.</text>
</comment>
<dbReference type="HAMAP" id="MF_01151">
    <property type="entry name" value="GrpE"/>
    <property type="match status" value="1"/>
</dbReference>
<evidence type="ECO:0000313" key="8">
    <source>
        <dbReference type="EMBL" id="AWH90530.1"/>
    </source>
</evidence>
<sequence length="185" mass="21584">MISEKEDDGKEKNIKEDDGKEKNIKEDDGKEKNIKEMQEKIKSIELSNIEEISKLYTRMNNDIEKVKKFSLEKIIIEFLPIIDSIERALDLLKKEESKIYIECIKNIEYVFSLLNEVLNEFNISKVNKINIPFNPEIHQAMSISYTDKIPCNQVVEVMQSGYILHQSRLLRPAMVVVSKEKGNFT</sequence>
<dbReference type="PROSITE" id="PS01071">
    <property type="entry name" value="GRPE"/>
    <property type="match status" value="1"/>
</dbReference>
<keyword evidence="2 4" id="KW-0346">Stress response</keyword>
<name>A0A2U8DFE2_9GAMM</name>
<evidence type="ECO:0000256" key="4">
    <source>
        <dbReference type="HAMAP-Rule" id="MF_01151"/>
    </source>
</evidence>
<dbReference type="PRINTS" id="PR00773">
    <property type="entry name" value="GRPEPROTEIN"/>
</dbReference>
<dbReference type="InterPro" id="IPR000740">
    <property type="entry name" value="GrpE"/>
</dbReference>
<gene>
    <name evidence="4 8" type="primary">grpE</name>
    <name evidence="8" type="ORF">DD681_01760</name>
</gene>
<comment type="function">
    <text evidence="4 5">Participates actively in the response to hyperosmotic and heat shock by preventing the aggregation of stress-denatured proteins, in association with DnaK and GrpE. It is the nucleotide exchange factor for DnaK and may function as a thermosensor. Unfolded proteins bind initially to DnaJ; upon interaction with the DnaJ-bound protein, DnaK hydrolyzes its bound ATP, resulting in the formation of a stable complex. GrpE releases ADP from DnaK; ATP binding to DnaK triggers the release of the substrate protein, thus completing the reaction cycle. Several rounds of ATP-dependent interactions between DnaJ, DnaK and GrpE are required for fully efficient folding.</text>
</comment>
<dbReference type="Proteomes" id="UP000244884">
    <property type="component" value="Chromosome"/>
</dbReference>
<dbReference type="GO" id="GO:0051082">
    <property type="term" value="F:unfolded protein binding"/>
    <property type="evidence" value="ECO:0007669"/>
    <property type="project" value="TreeGrafter"/>
</dbReference>
<evidence type="ECO:0000313" key="9">
    <source>
        <dbReference type="Proteomes" id="UP000244884"/>
    </source>
</evidence>
<dbReference type="InterPro" id="IPR013805">
    <property type="entry name" value="GrpE_CC"/>
</dbReference>
<dbReference type="PANTHER" id="PTHR21237:SF23">
    <property type="entry name" value="GRPE PROTEIN HOMOLOG, MITOCHONDRIAL"/>
    <property type="match status" value="1"/>
</dbReference>
<dbReference type="CDD" id="cd00446">
    <property type="entry name" value="GrpE"/>
    <property type="match status" value="1"/>
</dbReference>
<dbReference type="PANTHER" id="PTHR21237">
    <property type="entry name" value="GRPE PROTEIN"/>
    <property type="match status" value="1"/>
</dbReference>
<dbReference type="GO" id="GO:0042803">
    <property type="term" value="F:protein homodimerization activity"/>
    <property type="evidence" value="ECO:0007669"/>
    <property type="project" value="InterPro"/>
</dbReference>